<name>A0A8S1LWE9_9CILI</name>
<comment type="caution">
    <text evidence="1">The sequence shown here is derived from an EMBL/GenBank/DDBJ whole genome shotgun (WGS) entry which is preliminary data.</text>
</comment>
<dbReference type="EMBL" id="CAJJDN010000027">
    <property type="protein sequence ID" value="CAD8070622.1"/>
    <property type="molecule type" value="Genomic_DNA"/>
</dbReference>
<organism evidence="1 2">
    <name type="scientific">Paramecium sonneborni</name>
    <dbReference type="NCBI Taxonomy" id="65129"/>
    <lineage>
        <taxon>Eukaryota</taxon>
        <taxon>Sar</taxon>
        <taxon>Alveolata</taxon>
        <taxon>Ciliophora</taxon>
        <taxon>Intramacronucleata</taxon>
        <taxon>Oligohymenophorea</taxon>
        <taxon>Peniculida</taxon>
        <taxon>Parameciidae</taxon>
        <taxon>Paramecium</taxon>
    </lineage>
</organism>
<reference evidence="1" key="1">
    <citation type="submission" date="2021-01" db="EMBL/GenBank/DDBJ databases">
        <authorList>
            <consortium name="Genoscope - CEA"/>
            <person name="William W."/>
        </authorList>
    </citation>
    <scope>NUCLEOTIDE SEQUENCE</scope>
</reference>
<accession>A0A8S1LWE9</accession>
<evidence type="ECO:0000313" key="2">
    <source>
        <dbReference type="Proteomes" id="UP000692954"/>
    </source>
</evidence>
<evidence type="ECO:0000313" key="1">
    <source>
        <dbReference type="EMBL" id="CAD8070622.1"/>
    </source>
</evidence>
<dbReference type="AlphaFoldDB" id="A0A8S1LWE9"/>
<dbReference type="OrthoDB" id="301676at2759"/>
<keyword evidence="2" id="KW-1185">Reference proteome</keyword>
<proteinExistence type="predicted"/>
<protein>
    <submittedName>
        <fullName evidence="1">Uncharacterized protein</fullName>
    </submittedName>
</protein>
<dbReference type="Proteomes" id="UP000692954">
    <property type="component" value="Unassembled WGS sequence"/>
</dbReference>
<sequence length="152" mass="18192">MIQLSDGASSVWQRFLEYIKDTNPLDYEKISHFVKIKLKRFPTDNFLIDYYQNVFSNVTNGKNKKKWHQMDKYLLIWCVAKLLQVQHRTNLIPNEKDWDVLAELLQVDSQLIKVKWISLLHSNLRIHSWTKKKIRSLKIQPHNFMLKIIGLS</sequence>
<gene>
    <name evidence="1" type="ORF">PSON_ATCC_30995.1.T0270087</name>
</gene>